<evidence type="ECO:0000256" key="2">
    <source>
        <dbReference type="ARBA" id="ARBA00023125"/>
    </source>
</evidence>
<dbReference type="PANTHER" id="PTHR38445">
    <property type="entry name" value="HTH-TYPE TRANSCRIPTIONAL REPRESSOR YTRA"/>
    <property type="match status" value="1"/>
</dbReference>
<keyword evidence="2" id="KW-0238">DNA-binding</keyword>
<comment type="caution">
    <text evidence="5">The sequence shown here is derived from an EMBL/GenBank/DDBJ whole genome shotgun (WGS) entry which is preliminary data.</text>
</comment>
<proteinExistence type="predicted"/>
<dbReference type="SMART" id="SM00345">
    <property type="entry name" value="HTH_GNTR"/>
    <property type="match status" value="1"/>
</dbReference>
<keyword evidence="6" id="KW-1185">Reference proteome</keyword>
<keyword evidence="1" id="KW-0805">Transcription regulation</keyword>
<dbReference type="Gene3D" id="1.10.10.10">
    <property type="entry name" value="Winged helix-like DNA-binding domain superfamily/Winged helix DNA-binding domain"/>
    <property type="match status" value="1"/>
</dbReference>
<dbReference type="Pfam" id="PF00392">
    <property type="entry name" value="GntR"/>
    <property type="match status" value="1"/>
</dbReference>
<gene>
    <name evidence="5" type="ORF">ACFPBZ_25435</name>
</gene>
<protein>
    <submittedName>
        <fullName evidence="5">GntR family transcriptional regulator</fullName>
    </submittedName>
</protein>
<dbReference type="EMBL" id="JBHSIV010000040">
    <property type="protein sequence ID" value="MFC5065585.1"/>
    <property type="molecule type" value="Genomic_DNA"/>
</dbReference>
<dbReference type="Proteomes" id="UP001595947">
    <property type="component" value="Unassembled WGS sequence"/>
</dbReference>
<dbReference type="InterPro" id="IPR036390">
    <property type="entry name" value="WH_DNA-bd_sf"/>
</dbReference>
<dbReference type="SUPFAM" id="SSF46785">
    <property type="entry name" value="Winged helix' DNA-binding domain"/>
    <property type="match status" value="1"/>
</dbReference>
<dbReference type="PROSITE" id="PS50949">
    <property type="entry name" value="HTH_GNTR"/>
    <property type="match status" value="1"/>
</dbReference>
<evidence type="ECO:0000313" key="5">
    <source>
        <dbReference type="EMBL" id="MFC5065585.1"/>
    </source>
</evidence>
<evidence type="ECO:0000313" key="6">
    <source>
        <dbReference type="Proteomes" id="UP001595947"/>
    </source>
</evidence>
<name>A0ABV9YRV5_9PSEU</name>
<dbReference type="RefSeq" id="WP_378038913.1">
    <property type="nucleotide sequence ID" value="NZ_JBHSIV010000040.1"/>
</dbReference>
<accession>A0ABV9YRV5</accession>
<feature type="domain" description="HTH gntR-type" evidence="4">
    <location>
        <begin position="20"/>
        <end position="88"/>
    </location>
</feature>
<evidence type="ECO:0000256" key="3">
    <source>
        <dbReference type="ARBA" id="ARBA00023163"/>
    </source>
</evidence>
<dbReference type="CDD" id="cd07377">
    <property type="entry name" value="WHTH_GntR"/>
    <property type="match status" value="1"/>
</dbReference>
<organism evidence="5 6">
    <name type="scientific">Actinomycetospora atypica</name>
    <dbReference type="NCBI Taxonomy" id="1290095"/>
    <lineage>
        <taxon>Bacteria</taxon>
        <taxon>Bacillati</taxon>
        <taxon>Actinomycetota</taxon>
        <taxon>Actinomycetes</taxon>
        <taxon>Pseudonocardiales</taxon>
        <taxon>Pseudonocardiaceae</taxon>
        <taxon>Actinomycetospora</taxon>
    </lineage>
</organism>
<keyword evidence="3" id="KW-0804">Transcription</keyword>
<sequence length="129" mass="13744">MTPPSVDPTSLIDVDASSAVAPYEQVRASVTALVRSGQLPAHTRLPAVRRLAVDLGLAANTVARAYRELEAAGVVETRGRLGTFVVESEDRPDEAREAARAFAARMRELGVPPERALDLARGALRAGEQ</sequence>
<dbReference type="InterPro" id="IPR036388">
    <property type="entry name" value="WH-like_DNA-bd_sf"/>
</dbReference>
<reference evidence="6" key="1">
    <citation type="journal article" date="2019" name="Int. J. Syst. Evol. Microbiol.">
        <title>The Global Catalogue of Microorganisms (GCM) 10K type strain sequencing project: providing services to taxonomists for standard genome sequencing and annotation.</title>
        <authorList>
            <consortium name="The Broad Institute Genomics Platform"/>
            <consortium name="The Broad Institute Genome Sequencing Center for Infectious Disease"/>
            <person name="Wu L."/>
            <person name="Ma J."/>
        </authorList>
    </citation>
    <scope>NUCLEOTIDE SEQUENCE [LARGE SCALE GENOMIC DNA]</scope>
    <source>
        <strain evidence="6">CGMCC 4.7093</strain>
    </source>
</reference>
<dbReference type="PANTHER" id="PTHR38445:SF9">
    <property type="entry name" value="HTH-TYPE TRANSCRIPTIONAL REPRESSOR YTRA"/>
    <property type="match status" value="1"/>
</dbReference>
<evidence type="ECO:0000259" key="4">
    <source>
        <dbReference type="PROSITE" id="PS50949"/>
    </source>
</evidence>
<dbReference type="InterPro" id="IPR000524">
    <property type="entry name" value="Tscrpt_reg_HTH_GntR"/>
</dbReference>
<evidence type="ECO:0000256" key="1">
    <source>
        <dbReference type="ARBA" id="ARBA00023015"/>
    </source>
</evidence>